<dbReference type="Proteomes" id="UP000245761">
    <property type="component" value="Unassembled WGS sequence"/>
</dbReference>
<accession>A0A2U2TWL5</accession>
<dbReference type="AlphaFoldDB" id="A0A2U2TWL5"/>
<evidence type="ECO:0000313" key="2">
    <source>
        <dbReference type="Proteomes" id="UP000245761"/>
    </source>
</evidence>
<dbReference type="EMBL" id="QEMT01000282">
    <property type="protein sequence ID" value="PWH43167.1"/>
    <property type="molecule type" value="Genomic_DNA"/>
</dbReference>
<gene>
    <name evidence="1" type="ORF">DD762_30205</name>
</gene>
<dbReference type="InterPro" id="IPR009225">
    <property type="entry name" value="Phage_head_completion_GpL"/>
</dbReference>
<name>A0A2U2TWL5_ECOLX</name>
<organism evidence="1 2">
    <name type="scientific">Escherichia coli</name>
    <dbReference type="NCBI Taxonomy" id="562"/>
    <lineage>
        <taxon>Bacteria</taxon>
        <taxon>Pseudomonadati</taxon>
        <taxon>Pseudomonadota</taxon>
        <taxon>Gammaproteobacteria</taxon>
        <taxon>Enterobacterales</taxon>
        <taxon>Enterobacteriaceae</taxon>
        <taxon>Escherichia</taxon>
    </lineage>
</organism>
<comment type="caution">
    <text evidence="1">The sequence shown here is derived from an EMBL/GenBank/DDBJ whole genome shotgun (WGS) entry which is preliminary data.</text>
</comment>
<reference evidence="1 2" key="1">
    <citation type="submission" date="2018-04" db="EMBL/GenBank/DDBJ databases">
        <title>Draft Genomic Sequencing Of Potential Extraintestinal Pathogenic Escherichia coli B8S56 Isolated from Retail Chicken Skin.</title>
        <authorList>
            <person name="Xu A."/>
            <person name="Tilman S."/>
            <person name="Wisser-Parker K."/>
            <person name="Scullen O.J."/>
            <person name="Sommers C."/>
        </authorList>
    </citation>
    <scope>NUCLEOTIDE SEQUENCE [LARGE SCALE GENOMIC DNA]</scope>
    <source>
        <strain evidence="1 2">B8S56</strain>
    </source>
</reference>
<sequence>ITSTRLAHVATGAVAHVTRELEEWQQAQIAAGFSTLTDVPAATINGESVNAWHYRHAVYSATRALILERWRDVDTTDKGDRRADALDEQVEDLWRDVRWAISDILGFPRLFVELV</sequence>
<proteinExistence type="predicted"/>
<dbReference type="Pfam" id="PF05926">
    <property type="entry name" value="Phage_GPL"/>
    <property type="match status" value="1"/>
</dbReference>
<evidence type="ECO:0000313" key="1">
    <source>
        <dbReference type="EMBL" id="PWH43167.1"/>
    </source>
</evidence>
<protein>
    <submittedName>
        <fullName evidence="1">Capsid assembly protein</fullName>
    </submittedName>
</protein>
<feature type="non-terminal residue" evidence="1">
    <location>
        <position position="1"/>
    </location>
</feature>